<organism evidence="1 2">
    <name type="scientific">Streptomyces litchfieldiae</name>
    <dbReference type="NCBI Taxonomy" id="3075543"/>
    <lineage>
        <taxon>Bacteria</taxon>
        <taxon>Bacillati</taxon>
        <taxon>Actinomycetota</taxon>
        <taxon>Actinomycetes</taxon>
        <taxon>Kitasatosporales</taxon>
        <taxon>Streptomycetaceae</taxon>
        <taxon>Streptomyces</taxon>
    </lineage>
</organism>
<evidence type="ECO:0000313" key="1">
    <source>
        <dbReference type="EMBL" id="MDT0343225.1"/>
    </source>
</evidence>
<dbReference type="Proteomes" id="UP001183246">
    <property type="component" value="Unassembled WGS sequence"/>
</dbReference>
<keyword evidence="2" id="KW-1185">Reference proteome</keyword>
<sequence length="49" mass="5516">MLLILVVGLSALSMLRLPKYAQAKRAEYLAKLERFDQQQIYPAGHEGSP</sequence>
<proteinExistence type="predicted"/>
<name>A0ABU2MNT9_9ACTN</name>
<dbReference type="EMBL" id="JAVREL010000005">
    <property type="protein sequence ID" value="MDT0343225.1"/>
    <property type="molecule type" value="Genomic_DNA"/>
</dbReference>
<gene>
    <name evidence="1" type="ORF">RM590_11455</name>
</gene>
<protein>
    <submittedName>
        <fullName evidence="1">Uncharacterized protein</fullName>
    </submittedName>
</protein>
<evidence type="ECO:0000313" key="2">
    <source>
        <dbReference type="Proteomes" id="UP001183246"/>
    </source>
</evidence>
<reference evidence="2" key="1">
    <citation type="submission" date="2023-07" db="EMBL/GenBank/DDBJ databases">
        <title>30 novel species of actinomycetes from the DSMZ collection.</title>
        <authorList>
            <person name="Nouioui I."/>
        </authorList>
    </citation>
    <scope>NUCLEOTIDE SEQUENCE [LARGE SCALE GENOMIC DNA]</scope>
    <source>
        <strain evidence="2">DSM 44938</strain>
    </source>
</reference>
<comment type="caution">
    <text evidence="1">The sequence shown here is derived from an EMBL/GenBank/DDBJ whole genome shotgun (WGS) entry which is preliminary data.</text>
</comment>
<dbReference type="RefSeq" id="WP_311704359.1">
    <property type="nucleotide sequence ID" value="NZ_JAVREL010000005.1"/>
</dbReference>
<accession>A0ABU2MNT9</accession>